<dbReference type="EC" id="5.3.1.6" evidence="4"/>
<proteinExistence type="inferred from homology"/>
<keyword evidence="5" id="KW-1185">Reference proteome</keyword>
<accession>A0A7S7SLX5</accession>
<evidence type="ECO:0000256" key="2">
    <source>
        <dbReference type="ARBA" id="ARBA00023235"/>
    </source>
</evidence>
<dbReference type="AlphaFoldDB" id="A0A7S7SLX5"/>
<gene>
    <name evidence="4" type="primary">rpiB</name>
    <name evidence="4" type="ORF">IRI77_12355</name>
</gene>
<protein>
    <submittedName>
        <fullName evidence="4">Ribose 5-phosphate isomerase B</fullName>
        <ecNumber evidence="4">5.3.1.6</ecNumber>
    </submittedName>
</protein>
<dbReference type="PANTHER" id="PTHR30345">
    <property type="entry name" value="RIBOSE-5-PHOSPHATE ISOMERASE B"/>
    <property type="match status" value="1"/>
</dbReference>
<dbReference type="Proteomes" id="UP000593892">
    <property type="component" value="Chromosome"/>
</dbReference>
<sequence>MKIAIGADHAGFALKEELRVALLGKGLEVKDFGTNTPDSTDYPDYASAVAGSVAQGAFDRGILVCSTGVGMSMAANKIHGIRCALAFNDDEVALTRQHNDANVLALGARYMNRQQAEHLIDVFLNTEFLGGRHQRRVDKIMDLENQTAQEDHPA</sequence>
<feature type="active site" description="Proton donor" evidence="3">
    <location>
        <position position="98"/>
    </location>
</feature>
<dbReference type="GO" id="GO:0005975">
    <property type="term" value="P:carbohydrate metabolic process"/>
    <property type="evidence" value="ECO:0007669"/>
    <property type="project" value="InterPro"/>
</dbReference>
<evidence type="ECO:0000313" key="4">
    <source>
        <dbReference type="EMBL" id="QOY90697.1"/>
    </source>
</evidence>
<dbReference type="NCBIfam" id="NF004051">
    <property type="entry name" value="PRK05571.1"/>
    <property type="match status" value="1"/>
</dbReference>
<evidence type="ECO:0000313" key="5">
    <source>
        <dbReference type="Proteomes" id="UP000593892"/>
    </source>
</evidence>
<comment type="similarity">
    <text evidence="1">Belongs to the LacAB/RpiB family.</text>
</comment>
<evidence type="ECO:0000256" key="1">
    <source>
        <dbReference type="ARBA" id="ARBA00008754"/>
    </source>
</evidence>
<dbReference type="NCBIfam" id="TIGR01120">
    <property type="entry name" value="rpiB"/>
    <property type="match status" value="1"/>
</dbReference>
<dbReference type="InterPro" id="IPR003500">
    <property type="entry name" value="RpiB_LacA_LacB"/>
</dbReference>
<dbReference type="KEGG" id="pfer:IRI77_12355"/>
<dbReference type="Pfam" id="PF02502">
    <property type="entry name" value="LacAB_rpiB"/>
    <property type="match status" value="1"/>
</dbReference>
<organism evidence="4 5">
    <name type="scientific">Paludibaculum fermentans</name>
    <dbReference type="NCBI Taxonomy" id="1473598"/>
    <lineage>
        <taxon>Bacteria</taxon>
        <taxon>Pseudomonadati</taxon>
        <taxon>Acidobacteriota</taxon>
        <taxon>Terriglobia</taxon>
        <taxon>Bryobacterales</taxon>
        <taxon>Bryobacteraceae</taxon>
        <taxon>Paludibaculum</taxon>
    </lineage>
</organism>
<dbReference type="SUPFAM" id="SSF89623">
    <property type="entry name" value="Ribose/Galactose isomerase RpiB/AlsB"/>
    <property type="match status" value="1"/>
</dbReference>
<dbReference type="InterPro" id="IPR004785">
    <property type="entry name" value="RpiB"/>
</dbReference>
<feature type="active site" description="Proton acceptor" evidence="3">
    <location>
        <position position="65"/>
    </location>
</feature>
<dbReference type="PANTHER" id="PTHR30345:SF0">
    <property type="entry name" value="DNA DAMAGE-REPAIR_TOLERATION PROTEIN DRT102"/>
    <property type="match status" value="1"/>
</dbReference>
<keyword evidence="2 4" id="KW-0413">Isomerase</keyword>
<dbReference type="Gene3D" id="3.40.1400.10">
    <property type="entry name" value="Sugar-phosphate isomerase, RpiB/LacA/LacB"/>
    <property type="match status" value="1"/>
</dbReference>
<dbReference type="InterPro" id="IPR036569">
    <property type="entry name" value="RpiB_LacA_LacB_sf"/>
</dbReference>
<dbReference type="RefSeq" id="WP_194452355.1">
    <property type="nucleotide sequence ID" value="NZ_CP063849.1"/>
</dbReference>
<name>A0A7S7SLX5_PALFE</name>
<dbReference type="GO" id="GO:0004751">
    <property type="term" value="F:ribose-5-phosphate isomerase activity"/>
    <property type="evidence" value="ECO:0007669"/>
    <property type="project" value="UniProtKB-EC"/>
</dbReference>
<dbReference type="EMBL" id="CP063849">
    <property type="protein sequence ID" value="QOY90697.1"/>
    <property type="molecule type" value="Genomic_DNA"/>
</dbReference>
<reference evidence="4 5" key="1">
    <citation type="submission" date="2020-10" db="EMBL/GenBank/DDBJ databases">
        <title>Complete genome sequence of Paludibaculum fermentans P105T, a facultatively anaerobic acidobacterium capable of dissimilatory Fe(III) reduction.</title>
        <authorList>
            <person name="Dedysh S.N."/>
            <person name="Beletsky A.V."/>
            <person name="Kulichevskaya I.S."/>
            <person name="Mardanov A.V."/>
            <person name="Ravin N.V."/>
        </authorList>
    </citation>
    <scope>NUCLEOTIDE SEQUENCE [LARGE SCALE GENOMIC DNA]</scope>
    <source>
        <strain evidence="4 5">P105</strain>
    </source>
</reference>
<dbReference type="NCBIfam" id="TIGR00689">
    <property type="entry name" value="rpiB_lacA_lacB"/>
    <property type="match status" value="1"/>
</dbReference>
<dbReference type="PIRSF" id="PIRSF005384">
    <property type="entry name" value="RpiB_LacA_B"/>
    <property type="match status" value="1"/>
</dbReference>
<evidence type="ECO:0000256" key="3">
    <source>
        <dbReference type="PIRSR" id="PIRSR005384-1"/>
    </source>
</evidence>